<sequence length="187" mass="21405">MDLDLATRPGLPDALRVLLRDFPREAWEADPNFHGLVSFWLGMHVHFRDELAAMRQEAEAVLDRRMEPRAWAGRLSRRGSGFVEHLHGHHGIEDNHYFPILVTRDARLERGFEILDTDHHALDAHLDAFVQDANGALQALQAPAFRTQAGRFQDGLLRLDRFLDRHLTDEEDLIVPVILRDGEAGLR</sequence>
<name>A0A5C4NQ98_9RHOB</name>
<proteinExistence type="predicted"/>
<gene>
    <name evidence="2" type="ORF">FHG71_01575</name>
</gene>
<reference evidence="2 3" key="1">
    <citation type="submission" date="2019-06" db="EMBL/GenBank/DDBJ databases">
        <authorList>
            <person name="Jiang L."/>
        </authorList>
    </citation>
    <scope>NUCLEOTIDE SEQUENCE [LARGE SCALE GENOMIC DNA]</scope>
    <source>
        <strain evidence="2 3">YIM 48858</strain>
    </source>
</reference>
<feature type="domain" description="Hemerythrin-like" evidence="1">
    <location>
        <begin position="37"/>
        <end position="177"/>
    </location>
</feature>
<dbReference type="OrthoDB" id="6077989at2"/>
<dbReference type="Gene3D" id="1.20.120.520">
    <property type="entry name" value="nmb1532 protein domain like"/>
    <property type="match status" value="1"/>
</dbReference>
<dbReference type="Pfam" id="PF01814">
    <property type="entry name" value="Hemerythrin"/>
    <property type="match status" value="1"/>
</dbReference>
<dbReference type="Proteomes" id="UP000305709">
    <property type="component" value="Unassembled WGS sequence"/>
</dbReference>
<organism evidence="2 3">
    <name type="scientific">Rubellimicrobium roseum</name>
    <dbReference type="NCBI Taxonomy" id="687525"/>
    <lineage>
        <taxon>Bacteria</taxon>
        <taxon>Pseudomonadati</taxon>
        <taxon>Pseudomonadota</taxon>
        <taxon>Alphaproteobacteria</taxon>
        <taxon>Rhodobacterales</taxon>
        <taxon>Roseobacteraceae</taxon>
        <taxon>Rubellimicrobium</taxon>
    </lineage>
</organism>
<dbReference type="AlphaFoldDB" id="A0A5C4NQ98"/>
<dbReference type="RefSeq" id="WP_139079841.1">
    <property type="nucleotide sequence ID" value="NZ_VDFV01000001.1"/>
</dbReference>
<dbReference type="InterPro" id="IPR012312">
    <property type="entry name" value="Hemerythrin-like"/>
</dbReference>
<protein>
    <submittedName>
        <fullName evidence="2">Hemerythrin domain-containing protein</fullName>
    </submittedName>
</protein>
<evidence type="ECO:0000259" key="1">
    <source>
        <dbReference type="Pfam" id="PF01814"/>
    </source>
</evidence>
<evidence type="ECO:0000313" key="2">
    <source>
        <dbReference type="EMBL" id="TNC74847.1"/>
    </source>
</evidence>
<accession>A0A5C4NQ98</accession>
<keyword evidence="3" id="KW-1185">Reference proteome</keyword>
<dbReference type="EMBL" id="VDFV01000001">
    <property type="protein sequence ID" value="TNC74847.1"/>
    <property type="molecule type" value="Genomic_DNA"/>
</dbReference>
<comment type="caution">
    <text evidence="2">The sequence shown here is derived from an EMBL/GenBank/DDBJ whole genome shotgun (WGS) entry which is preliminary data.</text>
</comment>
<evidence type="ECO:0000313" key="3">
    <source>
        <dbReference type="Proteomes" id="UP000305709"/>
    </source>
</evidence>